<dbReference type="SUPFAM" id="SSF50129">
    <property type="entry name" value="GroES-like"/>
    <property type="match status" value="1"/>
</dbReference>
<dbReference type="GO" id="GO:0008270">
    <property type="term" value="F:zinc ion binding"/>
    <property type="evidence" value="ECO:0007669"/>
    <property type="project" value="InterPro"/>
</dbReference>
<reference evidence="5" key="1">
    <citation type="submission" date="2020-05" db="EMBL/GenBank/DDBJ databases">
        <authorList>
            <person name="Chiriac C."/>
            <person name="Salcher M."/>
            <person name="Ghai R."/>
            <person name="Kavagutti S V."/>
        </authorList>
    </citation>
    <scope>NUCLEOTIDE SEQUENCE</scope>
</reference>
<dbReference type="InterPro" id="IPR036291">
    <property type="entry name" value="NAD(P)-bd_dom_sf"/>
</dbReference>
<dbReference type="PANTHER" id="PTHR43401:SF2">
    <property type="entry name" value="L-THREONINE 3-DEHYDROGENASE"/>
    <property type="match status" value="1"/>
</dbReference>
<name>A0A6J7SJH5_9ZZZZ</name>
<dbReference type="SUPFAM" id="SSF51735">
    <property type="entry name" value="NAD(P)-binding Rossmann-fold domains"/>
    <property type="match status" value="1"/>
</dbReference>
<dbReference type="InterPro" id="IPR050129">
    <property type="entry name" value="Zn_alcohol_dh"/>
</dbReference>
<dbReference type="AlphaFoldDB" id="A0A6J7SJH5"/>
<proteinExistence type="predicted"/>
<accession>A0A6J7SJH5</accession>
<dbReference type="InterPro" id="IPR011032">
    <property type="entry name" value="GroES-like_sf"/>
</dbReference>
<gene>
    <name evidence="5" type="ORF">UFOPK4248_00465</name>
</gene>
<keyword evidence="2" id="KW-0862">Zinc</keyword>
<dbReference type="SMART" id="SM00829">
    <property type="entry name" value="PKS_ER"/>
    <property type="match status" value="1"/>
</dbReference>
<feature type="domain" description="Enoyl reductase (ER)" evidence="4">
    <location>
        <begin position="16"/>
        <end position="334"/>
    </location>
</feature>
<dbReference type="InterPro" id="IPR013154">
    <property type="entry name" value="ADH-like_N"/>
</dbReference>
<sequence>MTPTAMNQGVVVRNEGGRISVACESISMPELFDDSLIVEPAYIGICGSDLDQVFAKTDPSFQVEYPHTLGHEWSGTVKQIGKKVTTFKVGDEIIGHGHLGGQRWFGVSTDGAMANHFSVPANMCFTIPKDVTLKQAALIEPLACALQGLRKAGGVDPGHNVTVIGCGAIGLSMITLVKELGATVIAIDRSELRLQLAKKLGADEVIVHNAREETIASLNSFTGGHGSDFIVEASGNANGQSLTFDLSANNARILFMGITHNLAQEVSLFQIQNKNLTVLSSVGAPAEIWEPALKVVSRTKMDLTPIVSDIFSFVECNQGLLAAKDSANHAKVLLSPSGK</sequence>
<protein>
    <submittedName>
        <fullName evidence="5">Unannotated protein</fullName>
    </submittedName>
</protein>
<dbReference type="InterPro" id="IPR020843">
    <property type="entry name" value="ER"/>
</dbReference>
<dbReference type="CDD" id="cd05188">
    <property type="entry name" value="MDR"/>
    <property type="match status" value="1"/>
</dbReference>
<evidence type="ECO:0000256" key="1">
    <source>
        <dbReference type="ARBA" id="ARBA00022723"/>
    </source>
</evidence>
<dbReference type="PANTHER" id="PTHR43401">
    <property type="entry name" value="L-THREONINE 3-DEHYDROGENASE"/>
    <property type="match status" value="1"/>
</dbReference>
<dbReference type="EMBL" id="CAFBQB010000043">
    <property type="protein sequence ID" value="CAB5041554.1"/>
    <property type="molecule type" value="Genomic_DNA"/>
</dbReference>
<dbReference type="Pfam" id="PF00107">
    <property type="entry name" value="ADH_zinc_N"/>
    <property type="match status" value="1"/>
</dbReference>
<dbReference type="InterPro" id="IPR002328">
    <property type="entry name" value="ADH_Zn_CS"/>
</dbReference>
<evidence type="ECO:0000313" key="5">
    <source>
        <dbReference type="EMBL" id="CAB5041554.1"/>
    </source>
</evidence>
<evidence type="ECO:0000256" key="2">
    <source>
        <dbReference type="ARBA" id="ARBA00022833"/>
    </source>
</evidence>
<dbReference type="PROSITE" id="PS00059">
    <property type="entry name" value="ADH_ZINC"/>
    <property type="match status" value="1"/>
</dbReference>
<evidence type="ECO:0000259" key="4">
    <source>
        <dbReference type="SMART" id="SM00829"/>
    </source>
</evidence>
<evidence type="ECO:0000256" key="3">
    <source>
        <dbReference type="ARBA" id="ARBA00023002"/>
    </source>
</evidence>
<keyword evidence="3" id="KW-0560">Oxidoreductase</keyword>
<dbReference type="Gene3D" id="3.90.180.10">
    <property type="entry name" value="Medium-chain alcohol dehydrogenases, catalytic domain"/>
    <property type="match status" value="1"/>
</dbReference>
<keyword evidence="1" id="KW-0479">Metal-binding</keyword>
<organism evidence="5">
    <name type="scientific">freshwater metagenome</name>
    <dbReference type="NCBI Taxonomy" id="449393"/>
    <lineage>
        <taxon>unclassified sequences</taxon>
        <taxon>metagenomes</taxon>
        <taxon>ecological metagenomes</taxon>
    </lineage>
</organism>
<dbReference type="InterPro" id="IPR013149">
    <property type="entry name" value="ADH-like_C"/>
</dbReference>
<dbReference type="Gene3D" id="3.40.50.720">
    <property type="entry name" value="NAD(P)-binding Rossmann-like Domain"/>
    <property type="match status" value="1"/>
</dbReference>
<dbReference type="GO" id="GO:0016491">
    <property type="term" value="F:oxidoreductase activity"/>
    <property type="evidence" value="ECO:0007669"/>
    <property type="project" value="UniProtKB-KW"/>
</dbReference>
<dbReference type="Pfam" id="PF08240">
    <property type="entry name" value="ADH_N"/>
    <property type="match status" value="1"/>
</dbReference>